<dbReference type="Pfam" id="PF12705">
    <property type="entry name" value="PDDEXK_1"/>
    <property type="match status" value="1"/>
</dbReference>
<reference evidence="19" key="1">
    <citation type="submission" date="2023-03" db="EMBL/GenBank/DDBJ databases">
        <title>Classification of Bisgaard taxon 6 and taxon 10 as Exercitatus varius gen. nov., spec. nov.</title>
        <authorList>
            <person name="Christensen H."/>
        </authorList>
    </citation>
    <scope>NUCLEOTIDE SEQUENCE</scope>
    <source>
        <strain evidence="19">86116</strain>
    </source>
</reference>
<evidence type="ECO:0000256" key="9">
    <source>
        <dbReference type="ARBA" id="ARBA00022842"/>
    </source>
</evidence>
<proteinExistence type="inferred from homology"/>
<comment type="function">
    <text evidence="15">A helicase/nuclease that prepares dsDNA breaks (DSB) for recombinational DNA repair. Binds to DSBs and unwinds DNA via a highly rapid and processive ATP-dependent bidirectional helicase activity. Unwinds dsDNA until it encounters a Chi (crossover hotspot instigator) sequence from the 3' direction. Cuts ssDNA a few nucleotides 3' to the Chi site. The properties and activities of the enzyme are changed at Chi. The Chi-altered holoenzyme produces a long 3'-ssDNA overhang and facilitates RecA-binding to the ssDNA for homologous DNA recombination and repair. Holoenzyme degrades any linearized DNA that is unable to undergo homologous recombination. In the holoenzyme this subunit contributes ATPase, 3'-5' helicase, exonuclease activity and loads RecA onto ssDNA.</text>
</comment>
<keyword evidence="7 15" id="KW-0269">Exonuclease</keyword>
<evidence type="ECO:0000256" key="6">
    <source>
        <dbReference type="ARBA" id="ARBA00022806"/>
    </source>
</evidence>
<dbReference type="InterPro" id="IPR000212">
    <property type="entry name" value="DNA_helicase_UvrD/REP"/>
</dbReference>
<comment type="domain">
    <text evidence="15">The C-terminal domain has nuclease activity and interacts with RecD. It interacts with RecA, facilitating its loading onto ssDNA.</text>
</comment>
<feature type="binding site" evidence="15">
    <location>
        <position position="1016"/>
    </location>
    <ligand>
        <name>Mg(2+)</name>
        <dbReference type="ChEBI" id="CHEBI:18420"/>
    </ligand>
</feature>
<dbReference type="Pfam" id="PF13361">
    <property type="entry name" value="UvrD_C"/>
    <property type="match status" value="1"/>
</dbReference>
<dbReference type="InterPro" id="IPR014016">
    <property type="entry name" value="UvrD-like_ATP-bd"/>
</dbReference>
<dbReference type="CDD" id="cd22352">
    <property type="entry name" value="RecB_C-like"/>
    <property type="match status" value="1"/>
</dbReference>
<dbReference type="Gene3D" id="3.40.50.300">
    <property type="entry name" value="P-loop containing nucleotide triphosphate hydrolases"/>
    <property type="match status" value="2"/>
</dbReference>
<comment type="catalytic activity">
    <reaction evidence="13 15">
        <text>Couples ATP hydrolysis with the unwinding of duplex DNA by translocating in the 3'-5' direction.</text>
        <dbReference type="EC" id="5.6.2.4"/>
    </reaction>
</comment>
<dbReference type="AlphaFoldDB" id="A0AAW6Q9C2"/>
<dbReference type="GO" id="GO:0005829">
    <property type="term" value="C:cytosol"/>
    <property type="evidence" value="ECO:0007669"/>
    <property type="project" value="TreeGrafter"/>
</dbReference>
<keyword evidence="12 15" id="KW-0413">Isomerase</keyword>
<dbReference type="PANTHER" id="PTHR11070:SF23">
    <property type="entry name" value="RECBCD ENZYME SUBUNIT RECB"/>
    <property type="match status" value="1"/>
</dbReference>
<keyword evidence="9 15" id="KW-0460">Magnesium</keyword>
<dbReference type="EC" id="3.1.11.5" evidence="15"/>
<keyword evidence="6 15" id="KW-0347">Helicase</keyword>
<keyword evidence="1 15" id="KW-0540">Nuclease</keyword>
<dbReference type="EMBL" id="JARQTW010000001">
    <property type="protein sequence ID" value="MDG2948927.1"/>
    <property type="molecule type" value="Genomic_DNA"/>
</dbReference>
<dbReference type="InterPro" id="IPR011335">
    <property type="entry name" value="Restrct_endonuc-II-like"/>
</dbReference>
<dbReference type="GO" id="GO:0000724">
    <property type="term" value="P:double-strand break repair via homologous recombination"/>
    <property type="evidence" value="ECO:0007669"/>
    <property type="project" value="UniProtKB-UniRule"/>
</dbReference>
<evidence type="ECO:0000259" key="18">
    <source>
        <dbReference type="PROSITE" id="PS51217"/>
    </source>
</evidence>
<evidence type="ECO:0000259" key="17">
    <source>
        <dbReference type="PROSITE" id="PS51198"/>
    </source>
</evidence>
<dbReference type="GO" id="GO:0008854">
    <property type="term" value="F:exodeoxyribonuclease V activity"/>
    <property type="evidence" value="ECO:0007669"/>
    <property type="project" value="UniProtKB-EC"/>
</dbReference>
<keyword evidence="5 15" id="KW-0378">Hydrolase</keyword>
<feature type="region of interest" description="DNA-binding and helicase activity, interacts with RecC" evidence="15">
    <location>
        <begin position="1"/>
        <end position="898"/>
    </location>
</feature>
<evidence type="ECO:0000313" key="20">
    <source>
        <dbReference type="Proteomes" id="UP001214976"/>
    </source>
</evidence>
<organism evidence="19 20">
    <name type="scientific">Exercitatus varius</name>
    <dbReference type="NCBI Taxonomy" id="67857"/>
    <lineage>
        <taxon>Bacteria</taxon>
        <taxon>Pseudomonadati</taxon>
        <taxon>Pseudomonadota</taxon>
        <taxon>Gammaproteobacteria</taxon>
        <taxon>Pasteurellales</taxon>
        <taxon>Pasteurellaceae</taxon>
        <taxon>Exercitatus</taxon>
    </lineage>
</organism>
<dbReference type="PROSITE" id="PS51217">
    <property type="entry name" value="UVRD_HELICASE_CTER"/>
    <property type="match status" value="1"/>
</dbReference>
<feature type="binding site" evidence="15">
    <location>
        <position position="1137"/>
    </location>
    <ligand>
        <name>Mg(2+)</name>
        <dbReference type="ChEBI" id="CHEBI:18420"/>
    </ligand>
</feature>
<protein>
    <recommendedName>
        <fullName evidence="15">RecBCD enzyme subunit RecB</fullName>
        <ecNumber evidence="15">3.1.11.5</ecNumber>
        <ecNumber evidence="15">5.6.2.4</ecNumber>
    </recommendedName>
    <alternativeName>
        <fullName evidence="15">DNA 3'-5' helicase subunit RecB</fullName>
    </alternativeName>
    <alternativeName>
        <fullName evidence="15">Exonuclease V subunit RecB</fullName>
        <shortName evidence="15">ExoV subunit RecB</shortName>
    </alternativeName>
    <alternativeName>
        <fullName evidence="15">Helicase/nuclease RecBCD subunit RecB</fullName>
    </alternativeName>
</protein>
<dbReference type="InterPro" id="IPR014017">
    <property type="entry name" value="DNA_helicase_UvrD-like_C"/>
</dbReference>
<comment type="cofactor">
    <cofactor evidence="15">
        <name>Mg(2+)</name>
        <dbReference type="ChEBI" id="CHEBI:18420"/>
    </cofactor>
    <text evidence="15">Binds 1 Mg(2+) ion per subunit.</text>
</comment>
<dbReference type="EC" id="5.6.2.4" evidence="15"/>
<evidence type="ECO:0000256" key="1">
    <source>
        <dbReference type="ARBA" id="ARBA00022722"/>
    </source>
</evidence>
<dbReference type="InterPro" id="IPR004586">
    <property type="entry name" value="RecB"/>
</dbReference>
<comment type="domain">
    <text evidence="15">The N-terminal DNA-binding domain is a ssDNA-dependent ATPase and has ATP-dependent 3'-5' helicase function. This domain interacts with RecC.</text>
</comment>
<evidence type="ECO:0000256" key="10">
    <source>
        <dbReference type="ARBA" id="ARBA00023125"/>
    </source>
</evidence>
<comment type="catalytic activity">
    <reaction evidence="14 15">
        <text>ATP + H2O = ADP + phosphate + H(+)</text>
        <dbReference type="Rhea" id="RHEA:13065"/>
        <dbReference type="ChEBI" id="CHEBI:15377"/>
        <dbReference type="ChEBI" id="CHEBI:15378"/>
        <dbReference type="ChEBI" id="CHEBI:30616"/>
        <dbReference type="ChEBI" id="CHEBI:43474"/>
        <dbReference type="ChEBI" id="CHEBI:456216"/>
        <dbReference type="EC" id="5.6.2.4"/>
    </reaction>
</comment>
<dbReference type="Gene3D" id="3.90.320.10">
    <property type="match status" value="1"/>
</dbReference>
<keyword evidence="4 15" id="KW-0227">DNA damage</keyword>
<evidence type="ECO:0000256" key="8">
    <source>
        <dbReference type="ARBA" id="ARBA00022840"/>
    </source>
</evidence>
<evidence type="ECO:0000256" key="4">
    <source>
        <dbReference type="ARBA" id="ARBA00022763"/>
    </source>
</evidence>
<comment type="similarity">
    <text evidence="15">Belongs to the helicase family. UvrD subfamily.</text>
</comment>
<dbReference type="GO" id="GO:0043138">
    <property type="term" value="F:3'-5' DNA helicase activity"/>
    <property type="evidence" value="ECO:0007669"/>
    <property type="project" value="UniProtKB-UniRule"/>
</dbReference>
<evidence type="ECO:0000256" key="3">
    <source>
        <dbReference type="ARBA" id="ARBA00022741"/>
    </source>
</evidence>
<dbReference type="GO" id="GO:0005524">
    <property type="term" value="F:ATP binding"/>
    <property type="evidence" value="ECO:0007669"/>
    <property type="project" value="UniProtKB-UniRule"/>
</dbReference>
<dbReference type="RefSeq" id="WP_317476299.1">
    <property type="nucleotide sequence ID" value="NZ_JARQTW010000001.1"/>
</dbReference>
<keyword evidence="8 15" id="KW-0067">ATP-binding</keyword>
<feature type="binding site" evidence="16">
    <location>
        <begin position="21"/>
        <end position="28"/>
    </location>
    <ligand>
        <name>ATP</name>
        <dbReference type="ChEBI" id="CHEBI:30616"/>
    </ligand>
</feature>
<evidence type="ECO:0000256" key="11">
    <source>
        <dbReference type="ARBA" id="ARBA00023204"/>
    </source>
</evidence>
<gene>
    <name evidence="15 19" type="primary">recB</name>
    <name evidence="19" type="ORF">P7M15_00075</name>
</gene>
<dbReference type="InterPro" id="IPR011604">
    <property type="entry name" value="PDDEXK-like_dom_sf"/>
</dbReference>
<keyword evidence="3 15" id="KW-0547">Nucleotide-binding</keyword>
<feature type="domain" description="UvrD-like helicase C-terminal" evidence="18">
    <location>
        <begin position="499"/>
        <end position="779"/>
    </location>
</feature>
<dbReference type="SUPFAM" id="SSF52540">
    <property type="entry name" value="P-loop containing nucleoside triphosphate hydrolases"/>
    <property type="match status" value="1"/>
</dbReference>
<dbReference type="Proteomes" id="UP001214976">
    <property type="component" value="Unassembled WGS sequence"/>
</dbReference>
<evidence type="ECO:0000256" key="14">
    <source>
        <dbReference type="ARBA" id="ARBA00048988"/>
    </source>
</evidence>
<feature type="active site" description="For nuclease activity" evidence="15">
    <location>
        <position position="1137"/>
    </location>
</feature>
<evidence type="ECO:0000256" key="13">
    <source>
        <dbReference type="ARBA" id="ARBA00034617"/>
    </source>
</evidence>
<dbReference type="PROSITE" id="PS51198">
    <property type="entry name" value="UVRD_HELICASE_ATP_BIND"/>
    <property type="match status" value="1"/>
</dbReference>
<comment type="miscellaneous">
    <text evidence="15">In the RecBCD complex, RecB has a slow 3'-5' helicase, an exonuclease activity and loads RecA onto ssDNA, RecD has a fast 5'-3' helicase activity, while RecC stimulates the ATPase and processivity of the RecB helicase and contributes to recognition of the Chi site.</text>
</comment>
<dbReference type="GO" id="GO:0009338">
    <property type="term" value="C:exodeoxyribonuclease V complex"/>
    <property type="evidence" value="ECO:0007669"/>
    <property type="project" value="TreeGrafter"/>
</dbReference>
<accession>A0AAW6Q9C2</accession>
<dbReference type="Gene3D" id="1.10.3170.10">
    <property type="entry name" value="Recbcd, chain B, domain 2"/>
    <property type="match status" value="1"/>
</dbReference>
<dbReference type="PANTHER" id="PTHR11070">
    <property type="entry name" value="UVRD / RECB / PCRA DNA HELICASE FAMILY MEMBER"/>
    <property type="match status" value="1"/>
</dbReference>
<name>A0AAW6Q9C2_9PAST</name>
<comment type="subunit">
    <text evidence="15">Heterotrimer of RecB, RecC and RecD. All subunits contribute to DNA-binding. Interacts with RecA.</text>
</comment>
<keyword evidence="2 15" id="KW-0479">Metal-binding</keyword>
<dbReference type="HAMAP" id="MF_01485">
    <property type="entry name" value="RecB"/>
    <property type="match status" value="1"/>
</dbReference>
<dbReference type="SUPFAM" id="SSF52980">
    <property type="entry name" value="Restriction endonuclease-like"/>
    <property type="match status" value="1"/>
</dbReference>
<feature type="region of interest" description="Nuclease activity, interacts with RecD and RecA" evidence="15">
    <location>
        <begin position="937"/>
        <end position="1226"/>
    </location>
</feature>
<dbReference type="NCBIfam" id="TIGR00609">
    <property type="entry name" value="recB"/>
    <property type="match status" value="1"/>
</dbReference>
<dbReference type="Gene3D" id="1.10.486.10">
    <property type="entry name" value="PCRA, domain 4"/>
    <property type="match status" value="1"/>
</dbReference>
<evidence type="ECO:0000256" key="15">
    <source>
        <dbReference type="HAMAP-Rule" id="MF_01485"/>
    </source>
</evidence>
<evidence type="ECO:0000256" key="7">
    <source>
        <dbReference type="ARBA" id="ARBA00022839"/>
    </source>
</evidence>
<feature type="binding site" evidence="15">
    <location>
        <position position="1124"/>
    </location>
    <ligand>
        <name>Mg(2+)</name>
        <dbReference type="ChEBI" id="CHEBI:18420"/>
    </ligand>
</feature>
<keyword evidence="11 15" id="KW-0234">DNA repair</keyword>
<evidence type="ECO:0000256" key="12">
    <source>
        <dbReference type="ARBA" id="ARBA00023235"/>
    </source>
</evidence>
<dbReference type="InterPro" id="IPR027417">
    <property type="entry name" value="P-loop_NTPase"/>
</dbReference>
<evidence type="ECO:0000256" key="2">
    <source>
        <dbReference type="ARBA" id="ARBA00022723"/>
    </source>
</evidence>
<keyword evidence="10 15" id="KW-0238">DNA-binding</keyword>
<sequence>MPIQHLNPISTPLQTTTLIEASAGTGKTFTMASLYLRLLLQAGDNAFSAPLTVEQILVVTFTDASTQELKERIRSRIHLAKAQFSAYRENQDLSLFLNTENEFLVKENGELTARFLERLDPNEALRRLTFAEQNMDLAAIYTIHGFCRCMLMQYAVNSGIHFNLELVTDETELLNQLANDFWRQQFYGQSFAVSEFIHRKLVSPQNVLKKIRAYLKGETLKVSINRPHLLTIPTDEFLQRELASHLAATTDKVDELKSAWIKHFAEISALFEANYAGTSVFNGNKFKQDYFIARTAKIQDWVNSERRDIPNELWYFTQNYLNGAVLKGKTAFTHRFFHYLDEQKAQIEAAQSQLDLDEKILLFHYLRALNSQLVSYKQHHPEKSFDDLLRLLKNALQSERGEQLATFIRHQYPFAMIDEFQDTDEQQYQIFSSIYVNQPDCGFMMIGDPKQAIYQFRGADIFTYLKAAEDAGRDRFTLSKNYRSDSRLIRAVNGLFDFPAAFIYDNIRFEPVKPGKNQPHFVWRGKQQAPMAFYSGTREQAAEYCADNIRQWLTSAGENQAEFIADTPQDGIQNTRLRPENIAVLVRKSSDADRIKSALQRRGIASVYLSDRTNVFDCTEARELTFILAACLNPFSERHIMNALATGIFAFSVAQLQQIKRQAELLDGWMTRFENYQRIWHRQGVLPMLHRIFLDKSEGDEVNIIGRISARPNAERRLTDLLHLAELLQEAAALNESESALLSWFERQIQGNDRQAEQQVRLESEQNLVKIVTVHKSKGLEYDLVWLPFLAFDDVKSRDEIAIFHDKNAEPQWDMNALHQDKSMQEKLAEEMRLLYVALTRAKYQVAMALPTEFGGKREACWNPVWYALSRGEIGDSIKITGKPENQAAALLSACLNAENYTLETMPETVSDEKWQPPTNAEAPLAAATFTGKIEQNWGVTSFTALAQMHERNQRFHGEESAVKFSEIFDDALDYDEQQDEFLSLNEETAVLWRDFPQEYSPLALKGGTKFGVILHRFFEKHDFDQPIEDAELLALCQGLQLDESWLSPLRMWLESVLRTPLSAGVKLTEINPKNCLKEMQFYLNLNRTFDVKAFNRLLRQYHPPYQRPYLLDQIQGMLRGFIDLVYRHEDKYYLLDYKTNLLSAYNEESIRANMRQHHYDLQYLLYSLALHCFLQRRLPAYDYETHFGGVTYAYVRGMNGTGGTGVFTTLPDVRLIRGLEELVHA</sequence>
<dbReference type="GO" id="GO:0003677">
    <property type="term" value="F:DNA binding"/>
    <property type="evidence" value="ECO:0007669"/>
    <property type="project" value="UniProtKB-UniRule"/>
</dbReference>
<dbReference type="InterPro" id="IPR038726">
    <property type="entry name" value="PDDEXK_AddAB-type"/>
</dbReference>
<evidence type="ECO:0000256" key="5">
    <source>
        <dbReference type="ARBA" id="ARBA00022801"/>
    </source>
</evidence>
<evidence type="ECO:0000256" key="16">
    <source>
        <dbReference type="PROSITE-ProRule" id="PRU00560"/>
    </source>
</evidence>
<comment type="caution">
    <text evidence="19">The sequence shown here is derived from an EMBL/GenBank/DDBJ whole genome shotgun (WGS) entry which is preliminary data.</text>
</comment>
<feature type="domain" description="UvrD-like helicase ATP-binding" evidence="17">
    <location>
        <begin position="1"/>
        <end position="485"/>
    </location>
</feature>
<comment type="catalytic activity">
    <reaction evidence="15">
        <text>Exonucleolytic cleavage (in the presence of ATP) in either 5'- to 3'- or 3'- to 5'-direction to yield 5'-phosphooligonucleotides.</text>
        <dbReference type="EC" id="3.1.11.5"/>
    </reaction>
</comment>
<dbReference type="GO" id="GO:0000287">
    <property type="term" value="F:magnesium ion binding"/>
    <property type="evidence" value="ECO:0007669"/>
    <property type="project" value="UniProtKB-UniRule"/>
</dbReference>
<evidence type="ECO:0000313" key="19">
    <source>
        <dbReference type="EMBL" id="MDG2948927.1"/>
    </source>
</evidence>
<dbReference type="Pfam" id="PF00580">
    <property type="entry name" value="UvrD-helicase"/>
    <property type="match status" value="1"/>
</dbReference>